<proteinExistence type="predicted"/>
<dbReference type="SMART" id="SM00355">
    <property type="entry name" value="ZnF_C2H2"/>
    <property type="match status" value="2"/>
</dbReference>
<dbReference type="PANTHER" id="PTHR23235:SF120">
    <property type="entry name" value="KRUPPEL-LIKE FACTOR 15"/>
    <property type="match status" value="1"/>
</dbReference>
<keyword evidence="1" id="KW-0479">Metal-binding</keyword>
<sequence length="503" mass="57101">MFTSFLKRKFIKILFHVPDKFNQLLFTFDSRAMAWEMNNPFVGSQQGLPANFKTIPLPDDNFGFDPEVYGENEDLDSILYDLGISEGYSQQQTKFEKKHSRQTSGSGIFGYVGSGDDTQLAIPGLPVVDIKNKKPLYQPIERYIDSTYITSSVSSQTAPKPAPDYFVTGQHDGYKFPPPKPESRQETPIKPQDSADAVSGYTPLRATSSYSAQELMTLRQLQEQKESKSANSQFTPIKVKHTFVDIKTPTPQKQPAHFSWTPTLITKKDSVSEQIIQEQRRSPTKKKKPTITSTLERGALDVHFVGPDENDMFKCIYNDCGKLFTRVSNIRAHIQTHLSDRPFMCDKCGKAFVRNHDLRRHYKGHEEFKHVCPCGKKFPRQDALKRHRIRNICIGALPDEKGVFKKKQGPAAGAVPNAKRGRPRKVDEKTEQRLLQDLDTPQFQPYMDTSPSISPDMGVGQPLDMSFKEPFKDSFYYEAGDFASSLEPEFSFSVDDYEFGRGV</sequence>
<protein>
    <recommendedName>
        <fullName evidence="7">C2H2-type domain-containing protein</fullName>
    </recommendedName>
</protein>
<dbReference type="EMBL" id="JAEUBD010001504">
    <property type="protein sequence ID" value="KAH3659501.1"/>
    <property type="molecule type" value="Genomic_DNA"/>
</dbReference>
<evidence type="ECO:0000313" key="9">
    <source>
        <dbReference type="Proteomes" id="UP000788993"/>
    </source>
</evidence>
<evidence type="ECO:0000313" key="8">
    <source>
        <dbReference type="EMBL" id="KAH3659501.1"/>
    </source>
</evidence>
<comment type="caution">
    <text evidence="8">The sequence shown here is derived from an EMBL/GenBank/DDBJ whole genome shotgun (WGS) entry which is preliminary data.</text>
</comment>
<dbReference type="InterPro" id="IPR013087">
    <property type="entry name" value="Znf_C2H2_type"/>
</dbReference>
<dbReference type="FunFam" id="3.30.160.60:FF:000671">
    <property type="entry name" value="Zinc finger protein 26"/>
    <property type="match status" value="1"/>
</dbReference>
<dbReference type="Gene3D" id="3.30.160.60">
    <property type="entry name" value="Classic Zinc Finger"/>
    <property type="match status" value="2"/>
</dbReference>
<evidence type="ECO:0000256" key="3">
    <source>
        <dbReference type="ARBA" id="ARBA00022771"/>
    </source>
</evidence>
<keyword evidence="2" id="KW-0677">Repeat</keyword>
<keyword evidence="9" id="KW-1185">Reference proteome</keyword>
<feature type="region of interest" description="Disordered" evidence="6">
    <location>
        <begin position="170"/>
        <end position="197"/>
    </location>
</feature>
<dbReference type="GO" id="GO:0008270">
    <property type="term" value="F:zinc ion binding"/>
    <property type="evidence" value="ECO:0007669"/>
    <property type="project" value="UniProtKB-KW"/>
</dbReference>
<reference evidence="8" key="1">
    <citation type="journal article" date="2021" name="Open Biol.">
        <title>Shared evolutionary footprints suggest mitochondrial oxidative damage underlies multiple complex I losses in fungi.</title>
        <authorList>
            <person name="Schikora-Tamarit M.A."/>
            <person name="Marcet-Houben M."/>
            <person name="Nosek J."/>
            <person name="Gabaldon T."/>
        </authorList>
    </citation>
    <scope>NUCLEOTIDE SEQUENCE</scope>
    <source>
        <strain evidence="8">NCAIM Y.01608</strain>
    </source>
</reference>
<evidence type="ECO:0000256" key="6">
    <source>
        <dbReference type="SAM" id="MobiDB-lite"/>
    </source>
</evidence>
<accession>A0A9P8NUJ3</accession>
<dbReference type="SUPFAM" id="SSF57667">
    <property type="entry name" value="beta-beta-alpha zinc fingers"/>
    <property type="match status" value="1"/>
</dbReference>
<evidence type="ECO:0000256" key="4">
    <source>
        <dbReference type="ARBA" id="ARBA00022833"/>
    </source>
</evidence>
<dbReference type="PANTHER" id="PTHR23235">
    <property type="entry name" value="KRUEPPEL-LIKE TRANSCRIPTION FACTOR"/>
    <property type="match status" value="1"/>
</dbReference>
<name>A0A9P8NUJ3_9ASCO</name>
<dbReference type="OrthoDB" id="3437960at2759"/>
<feature type="domain" description="C2H2-type" evidence="7">
    <location>
        <begin position="313"/>
        <end position="342"/>
    </location>
</feature>
<gene>
    <name evidence="8" type="ORF">OGATHE_005546</name>
</gene>
<dbReference type="Pfam" id="PF00096">
    <property type="entry name" value="zf-C2H2"/>
    <property type="match status" value="2"/>
</dbReference>
<keyword evidence="3 5" id="KW-0863">Zinc-finger</keyword>
<dbReference type="GO" id="GO:0000981">
    <property type="term" value="F:DNA-binding transcription factor activity, RNA polymerase II-specific"/>
    <property type="evidence" value="ECO:0007669"/>
    <property type="project" value="TreeGrafter"/>
</dbReference>
<reference evidence="8" key="2">
    <citation type="submission" date="2021-01" db="EMBL/GenBank/DDBJ databases">
        <authorList>
            <person name="Schikora-Tamarit M.A."/>
        </authorList>
    </citation>
    <scope>NUCLEOTIDE SEQUENCE</scope>
    <source>
        <strain evidence="8">NCAIM Y.01608</strain>
    </source>
</reference>
<dbReference type="GO" id="GO:0000978">
    <property type="term" value="F:RNA polymerase II cis-regulatory region sequence-specific DNA binding"/>
    <property type="evidence" value="ECO:0007669"/>
    <property type="project" value="TreeGrafter"/>
</dbReference>
<dbReference type="Proteomes" id="UP000788993">
    <property type="component" value="Unassembled WGS sequence"/>
</dbReference>
<keyword evidence="4" id="KW-0862">Zinc</keyword>
<dbReference type="InterPro" id="IPR036236">
    <property type="entry name" value="Znf_C2H2_sf"/>
</dbReference>
<feature type="domain" description="C2H2-type" evidence="7">
    <location>
        <begin position="343"/>
        <end position="370"/>
    </location>
</feature>
<evidence type="ECO:0000259" key="7">
    <source>
        <dbReference type="PROSITE" id="PS50157"/>
    </source>
</evidence>
<evidence type="ECO:0000256" key="5">
    <source>
        <dbReference type="PROSITE-ProRule" id="PRU00042"/>
    </source>
</evidence>
<organism evidence="8 9">
    <name type="scientific">Ogataea polymorpha</name>
    <dbReference type="NCBI Taxonomy" id="460523"/>
    <lineage>
        <taxon>Eukaryota</taxon>
        <taxon>Fungi</taxon>
        <taxon>Dikarya</taxon>
        <taxon>Ascomycota</taxon>
        <taxon>Saccharomycotina</taxon>
        <taxon>Pichiomycetes</taxon>
        <taxon>Pichiales</taxon>
        <taxon>Pichiaceae</taxon>
        <taxon>Ogataea</taxon>
    </lineage>
</organism>
<evidence type="ECO:0000256" key="1">
    <source>
        <dbReference type="ARBA" id="ARBA00022723"/>
    </source>
</evidence>
<dbReference type="AlphaFoldDB" id="A0A9P8NUJ3"/>
<dbReference type="PROSITE" id="PS50157">
    <property type="entry name" value="ZINC_FINGER_C2H2_2"/>
    <property type="match status" value="2"/>
</dbReference>
<dbReference type="PROSITE" id="PS00028">
    <property type="entry name" value="ZINC_FINGER_C2H2_1"/>
    <property type="match status" value="2"/>
</dbReference>
<evidence type="ECO:0000256" key="2">
    <source>
        <dbReference type="ARBA" id="ARBA00022737"/>
    </source>
</evidence>